<dbReference type="Proteomes" id="UP001060085">
    <property type="component" value="Linkage Group LG05"/>
</dbReference>
<reference evidence="2" key="1">
    <citation type="journal article" date="2023" name="Nat. Plants">
        <title>Single-cell RNA sequencing provides a high-resolution roadmap for understanding the multicellular compartmentation of specialized metabolism.</title>
        <authorList>
            <person name="Sun S."/>
            <person name="Shen X."/>
            <person name="Li Y."/>
            <person name="Li Y."/>
            <person name="Wang S."/>
            <person name="Li R."/>
            <person name="Zhang H."/>
            <person name="Shen G."/>
            <person name="Guo B."/>
            <person name="Wei J."/>
            <person name="Xu J."/>
            <person name="St-Pierre B."/>
            <person name="Chen S."/>
            <person name="Sun C."/>
        </authorList>
    </citation>
    <scope>NUCLEOTIDE SEQUENCE [LARGE SCALE GENOMIC DNA]</scope>
</reference>
<sequence length="184" mass="20258">MARVKDATKRVNVGEGNIARLNTGKVKLDEIISVRRPSRMKLGLSYTSTNVNHITGINLSHNLSVATQVDHVTAQKLQVCSGAMYCIVLGHMVNPEESDWKFKTYKSASTSINRGTQLNVGASRSVILRRHSAREKTVAHGVEVVLLFNGVEDLKGFTIEQLVPRGSLEELKAFNCVVYKGSLH</sequence>
<organism evidence="1 2">
    <name type="scientific">Catharanthus roseus</name>
    <name type="common">Madagascar periwinkle</name>
    <name type="synonym">Vinca rosea</name>
    <dbReference type="NCBI Taxonomy" id="4058"/>
    <lineage>
        <taxon>Eukaryota</taxon>
        <taxon>Viridiplantae</taxon>
        <taxon>Streptophyta</taxon>
        <taxon>Embryophyta</taxon>
        <taxon>Tracheophyta</taxon>
        <taxon>Spermatophyta</taxon>
        <taxon>Magnoliopsida</taxon>
        <taxon>eudicotyledons</taxon>
        <taxon>Gunneridae</taxon>
        <taxon>Pentapetalae</taxon>
        <taxon>asterids</taxon>
        <taxon>lamiids</taxon>
        <taxon>Gentianales</taxon>
        <taxon>Apocynaceae</taxon>
        <taxon>Rauvolfioideae</taxon>
        <taxon>Vinceae</taxon>
        <taxon>Catharanthinae</taxon>
        <taxon>Catharanthus</taxon>
    </lineage>
</organism>
<proteinExistence type="predicted"/>
<comment type="caution">
    <text evidence="1">The sequence shown here is derived from an EMBL/GenBank/DDBJ whole genome shotgun (WGS) entry which is preliminary data.</text>
</comment>
<dbReference type="EMBL" id="CM044705">
    <property type="protein sequence ID" value="KAI5662284.1"/>
    <property type="molecule type" value="Genomic_DNA"/>
</dbReference>
<gene>
    <name evidence="1" type="ORF">M9H77_21607</name>
</gene>
<name>A0ACC0ANY1_CATRO</name>
<evidence type="ECO:0000313" key="2">
    <source>
        <dbReference type="Proteomes" id="UP001060085"/>
    </source>
</evidence>
<accession>A0ACC0ANY1</accession>
<keyword evidence="2" id="KW-1185">Reference proteome</keyword>
<evidence type="ECO:0000313" key="1">
    <source>
        <dbReference type="EMBL" id="KAI5662284.1"/>
    </source>
</evidence>
<protein>
    <submittedName>
        <fullName evidence="1">Uncharacterized protein</fullName>
    </submittedName>
</protein>